<dbReference type="InterPro" id="IPR020894">
    <property type="entry name" value="Cadherin_CS"/>
</dbReference>
<dbReference type="InterPro" id="IPR000233">
    <property type="entry name" value="Cadherin_Y-type_LIR"/>
</dbReference>
<evidence type="ECO:0000256" key="5">
    <source>
        <dbReference type="ARBA" id="ARBA00022692"/>
    </source>
</evidence>
<evidence type="ECO:0000256" key="13">
    <source>
        <dbReference type="ARBA" id="ARBA00023136"/>
    </source>
</evidence>
<evidence type="ECO:0000256" key="4">
    <source>
        <dbReference type="ARBA" id="ARBA00022685"/>
    </source>
</evidence>
<dbReference type="FunFam" id="2.60.40.60:FF:000074">
    <property type="entry name" value="Desmoglein 4"/>
    <property type="match status" value="1"/>
</dbReference>
<dbReference type="FunFam" id="2.60.40.60:FF:000011">
    <property type="entry name" value="Cadherin 1"/>
    <property type="match status" value="1"/>
</dbReference>
<keyword evidence="10 16" id="KW-0130">Cell adhesion</keyword>
<evidence type="ECO:0000256" key="11">
    <source>
        <dbReference type="ARBA" id="ARBA00022949"/>
    </source>
</evidence>
<feature type="transmembrane region" description="Helical" evidence="18">
    <location>
        <begin position="644"/>
        <end position="671"/>
    </location>
</feature>
<dbReference type="FunFam" id="4.10.900.10:FF:000003">
    <property type="entry name" value="Desmoglein 1"/>
    <property type="match status" value="1"/>
</dbReference>
<keyword evidence="3" id="KW-1003">Cell membrane</keyword>
<dbReference type="GO" id="GO:0055113">
    <property type="term" value="P:epiboly involved in gastrulation with mouth forming second"/>
    <property type="evidence" value="ECO:0007669"/>
    <property type="project" value="UniProtKB-ARBA"/>
</dbReference>
<keyword evidence="12 18" id="KW-1133">Transmembrane helix</keyword>
<dbReference type="PROSITE" id="PS00232">
    <property type="entry name" value="CADHERIN_1"/>
    <property type="match status" value="2"/>
</dbReference>
<dbReference type="AlphaFoldDB" id="A0AAZ3R080"/>
<keyword evidence="14" id="KW-0325">Glycoprotein</keyword>
<dbReference type="Gene3D" id="4.10.900.10">
    <property type="entry name" value="TCF3-CBD (Catenin binding domain)"/>
    <property type="match status" value="1"/>
</dbReference>
<evidence type="ECO:0000256" key="15">
    <source>
        <dbReference type="PROSITE-ProRule" id="PRU00043"/>
    </source>
</evidence>
<dbReference type="GO" id="GO:0005886">
    <property type="term" value="C:plasma membrane"/>
    <property type="evidence" value="ECO:0007669"/>
    <property type="project" value="UniProtKB-SubCell"/>
</dbReference>
<dbReference type="PRINTS" id="PR01818">
    <property type="entry name" value="DESMOCADHERN"/>
</dbReference>
<feature type="domain" description="Cadherin" evidence="20">
    <location>
        <begin position="151"/>
        <end position="286"/>
    </location>
</feature>
<evidence type="ECO:0000256" key="19">
    <source>
        <dbReference type="SAM" id="SignalP"/>
    </source>
</evidence>
<protein>
    <submittedName>
        <fullName evidence="21">Desmoglein 2</fullName>
    </submittedName>
</protein>
<dbReference type="InterPro" id="IPR050971">
    <property type="entry name" value="Cadherin-domain_protein"/>
</dbReference>
<evidence type="ECO:0000313" key="21">
    <source>
        <dbReference type="Ensembl" id="ENSOTSP00005133810.1"/>
    </source>
</evidence>
<dbReference type="Pfam" id="PF01049">
    <property type="entry name" value="CADH_Y-type_LIR"/>
    <property type="match status" value="1"/>
</dbReference>
<dbReference type="Pfam" id="PF00028">
    <property type="entry name" value="Cadherin"/>
    <property type="match status" value="4"/>
</dbReference>
<evidence type="ECO:0000256" key="7">
    <source>
        <dbReference type="ARBA" id="ARBA00022729"/>
    </source>
</evidence>
<dbReference type="CDD" id="cd11304">
    <property type="entry name" value="Cadherin_repeat"/>
    <property type="match status" value="4"/>
</dbReference>
<dbReference type="Ensembl" id="ENSOTST00005139385.1">
    <property type="protein sequence ID" value="ENSOTSP00005133810.1"/>
    <property type="gene ID" value="ENSOTSG00005047426.2"/>
</dbReference>
<sequence length="1209" mass="128980">MARVATATVLLLPFILTFLCVVAAEGGGLKLRRQKREWIIPPKRLKENVDYTSQEYISKIRSDEHYMSKVTYSLTGIGADQNPRNLFTVNPNTGLVRINGILDREKIPSYHLLGVATYSNGSRAEKDIDLRISVEDQNDCQPVFVFGQSGSVNESSAAETVVMKVLATDADEVNTLHSQIYYSIVQKSSSDSMFAINYQTGEIMVRQTTLDRESLAAENWKERRPKEVLALGMTSEIYLLERMLRTQDTYTLTVKGSDMNGAMGGNSGTGQVVIKILDINDNIPTLEKEYYEGSVLENTVNVEVLRIKATDLDLMYTENWLAVFTIITGNEAGYFTITTDSKTNEGIIMITKALDYEELKVLNLVISVSNKAVYYFGSSSTSGGIGGGGVAGGGMTGGGKPYPIKINVINQKEGPKFQPMVKVVTISEDSTTVTINKVITTYAAIDSDTLLTATNVRYAKKSDVDNWLIIDEKTAEIKLNKVPDRESKYLVNGTYYAKIIAITTDLPSKTATGTIAIQVEDFNDHCPILTATTTTMCLGDTTVYVKAVDGDTFPNGAPFKFRVIQGDSKQKWTVEHLNATTAILRDNAHMWPGQYKVAMEISDQQGKACADIQVLNVDVCTCDQVNKVCFAWEMGKDVTLGASAILLLLLGLLLLLLVPLLLLFCLCGGVASIGDFKAMPFDTKEHLIPYHTEGQGEDKEIPLLQIPVAIDGSIKVVDLANNGGGMGLMRNAGAAGGSAGGVFGDGFTPSAISTWEHNHSHGSHQPSGRVKVSYGVGGGTMTGHEHFSRYGAGAYDGVALSEGDLEEYYSAKANHAAQNDQQRDDLLIYDYEGQGSPVGSVGCCSLLGADDDLDFLNDLGPKFKTLAKICQGSIAMEAETVNMSVSSPRPRPTTSTHTEVNRDTALNVNTLNTSSTTSTSSTPLQENLVTRAQGSATIHKVQENKVMPNKTLFIQQPPMYDAAAPTMYMVEPQPQLVLVEQRGGGGYVRAQQAVSQVGVVMGQGVVQVGGLHGSQGMILLERQVGAGGSGEGQGHVVMGASQVLQGAGHTILGGGHIITETSQTITRGGQFLQGADQTMIGKGHLSPGGNFSQGSLSGSRKVLVVESGSGSASAAGCSAGLGAAQVIMLQRGQGLEVKCHSVEVRGQGDASSLSSSSLCGTAGSNEASATAVKVTTTPTAAPCSSSHTAVVQEKKISVTEKYVETSTIA</sequence>
<dbReference type="PRINTS" id="PR01819">
    <property type="entry name" value="DESMOGLEIN"/>
</dbReference>
<evidence type="ECO:0000256" key="12">
    <source>
        <dbReference type="ARBA" id="ARBA00022989"/>
    </source>
</evidence>
<keyword evidence="22" id="KW-1185">Reference proteome</keyword>
<feature type="signal peptide" evidence="19">
    <location>
        <begin position="1"/>
        <end position="24"/>
    </location>
</feature>
<comment type="subcellular location">
    <subcellularLocation>
        <location evidence="2">Cell junction</location>
        <location evidence="2">Desmosome</location>
    </subcellularLocation>
    <subcellularLocation>
        <location evidence="1 16">Cell membrane</location>
        <topology evidence="1 16">Single-pass type I membrane protein</topology>
    </subcellularLocation>
</comment>
<accession>A0AAZ3R080</accession>
<keyword evidence="13 18" id="KW-0472">Membrane</keyword>
<dbReference type="Proteomes" id="UP000694402">
    <property type="component" value="Unassembled WGS sequence"/>
</dbReference>
<organism evidence="21 22">
    <name type="scientific">Oncorhynchus tshawytscha</name>
    <name type="common">Chinook salmon</name>
    <name type="synonym">Salmo tshawytscha</name>
    <dbReference type="NCBI Taxonomy" id="74940"/>
    <lineage>
        <taxon>Eukaryota</taxon>
        <taxon>Metazoa</taxon>
        <taxon>Chordata</taxon>
        <taxon>Craniata</taxon>
        <taxon>Vertebrata</taxon>
        <taxon>Euteleostomi</taxon>
        <taxon>Actinopterygii</taxon>
        <taxon>Neopterygii</taxon>
        <taxon>Teleostei</taxon>
        <taxon>Protacanthopterygii</taxon>
        <taxon>Salmoniformes</taxon>
        <taxon>Salmonidae</taxon>
        <taxon>Salmoninae</taxon>
        <taxon>Oncorhynchus</taxon>
    </lineage>
</organism>
<keyword evidence="5 16" id="KW-0812">Transmembrane</keyword>
<feature type="domain" description="Cadherin" evidence="20">
    <location>
        <begin position="418"/>
        <end position="529"/>
    </location>
</feature>
<dbReference type="FunFam" id="2.60.40.60:FF:000083">
    <property type="entry name" value="Desmoglein 1"/>
    <property type="match status" value="1"/>
</dbReference>
<dbReference type="InterPro" id="IPR009122">
    <property type="entry name" value="Desmosomal_cadherin"/>
</dbReference>
<reference evidence="21" key="3">
    <citation type="submission" date="2025-09" db="UniProtKB">
        <authorList>
            <consortium name="Ensembl"/>
        </authorList>
    </citation>
    <scope>IDENTIFICATION</scope>
</reference>
<evidence type="ECO:0000256" key="10">
    <source>
        <dbReference type="ARBA" id="ARBA00022889"/>
    </source>
</evidence>
<dbReference type="SUPFAM" id="SSF49313">
    <property type="entry name" value="Cadherin-like"/>
    <property type="match status" value="5"/>
</dbReference>
<keyword evidence="4" id="KW-0165">Cleavage on pair of basic residues</keyword>
<evidence type="ECO:0000256" key="1">
    <source>
        <dbReference type="ARBA" id="ARBA00004251"/>
    </source>
</evidence>
<evidence type="ECO:0000313" key="22">
    <source>
        <dbReference type="Proteomes" id="UP000694402"/>
    </source>
</evidence>
<evidence type="ECO:0000256" key="14">
    <source>
        <dbReference type="ARBA" id="ARBA00023180"/>
    </source>
</evidence>
<dbReference type="PROSITE" id="PS50268">
    <property type="entry name" value="CADHERIN_2"/>
    <property type="match status" value="4"/>
</dbReference>
<dbReference type="GO" id="GO:0030057">
    <property type="term" value="C:desmosome"/>
    <property type="evidence" value="ECO:0007669"/>
    <property type="project" value="UniProtKB-SubCell"/>
</dbReference>
<feature type="domain" description="Cadherin" evidence="20">
    <location>
        <begin position="287"/>
        <end position="417"/>
    </location>
</feature>
<keyword evidence="8" id="KW-0677">Repeat</keyword>
<evidence type="ECO:0000259" key="20">
    <source>
        <dbReference type="PROSITE" id="PS50268"/>
    </source>
</evidence>
<dbReference type="GeneTree" id="ENSGT01030000234624"/>
<keyword evidence="9 15" id="KW-0106">Calcium</keyword>
<reference evidence="21" key="2">
    <citation type="submission" date="2025-08" db="UniProtKB">
        <authorList>
            <consortium name="Ensembl"/>
        </authorList>
    </citation>
    <scope>IDENTIFICATION</scope>
</reference>
<proteinExistence type="predicted"/>
<dbReference type="PANTHER" id="PTHR24025:SF1">
    <property type="entry name" value="DESMOGLEIN-2"/>
    <property type="match status" value="1"/>
</dbReference>
<dbReference type="InterPro" id="IPR027397">
    <property type="entry name" value="Catenin-bd_sf"/>
</dbReference>
<evidence type="ECO:0000256" key="16">
    <source>
        <dbReference type="RuleBase" id="RU003318"/>
    </source>
</evidence>
<dbReference type="FunFam" id="2.60.40.60:FF:000068">
    <property type="entry name" value="Desmoglein 1"/>
    <property type="match status" value="1"/>
</dbReference>
<evidence type="ECO:0000256" key="9">
    <source>
        <dbReference type="ARBA" id="ARBA00022837"/>
    </source>
</evidence>
<dbReference type="Gene3D" id="2.60.40.60">
    <property type="entry name" value="Cadherins"/>
    <property type="match status" value="5"/>
</dbReference>
<keyword evidence="11" id="KW-0965">Cell junction</keyword>
<dbReference type="GO" id="GO:0007156">
    <property type="term" value="P:homophilic cell adhesion via plasma membrane adhesion molecules"/>
    <property type="evidence" value="ECO:0007669"/>
    <property type="project" value="InterPro"/>
</dbReference>
<name>A0AAZ3R080_ONCTS</name>
<dbReference type="InterPro" id="IPR002126">
    <property type="entry name" value="Cadherin-like_dom"/>
</dbReference>
<dbReference type="PRINTS" id="PR00205">
    <property type="entry name" value="CADHERIN"/>
</dbReference>
<evidence type="ECO:0000256" key="17">
    <source>
        <dbReference type="RuleBase" id="RU004358"/>
    </source>
</evidence>
<dbReference type="PANTHER" id="PTHR24025">
    <property type="entry name" value="DESMOGLEIN FAMILY MEMBER"/>
    <property type="match status" value="1"/>
</dbReference>
<evidence type="ECO:0000256" key="2">
    <source>
        <dbReference type="ARBA" id="ARBA00004568"/>
    </source>
</evidence>
<keyword evidence="6" id="KW-0479">Metal-binding</keyword>
<evidence type="ECO:0000256" key="6">
    <source>
        <dbReference type="ARBA" id="ARBA00022723"/>
    </source>
</evidence>
<evidence type="ECO:0000256" key="3">
    <source>
        <dbReference type="ARBA" id="ARBA00022475"/>
    </source>
</evidence>
<feature type="domain" description="Cadherin" evidence="20">
    <location>
        <begin position="57"/>
        <end position="144"/>
    </location>
</feature>
<dbReference type="SMART" id="SM00112">
    <property type="entry name" value="CA"/>
    <property type="match status" value="4"/>
</dbReference>
<evidence type="ECO:0000256" key="18">
    <source>
        <dbReference type="SAM" id="Phobius"/>
    </source>
</evidence>
<dbReference type="InterPro" id="IPR015919">
    <property type="entry name" value="Cadherin-like_sf"/>
</dbReference>
<dbReference type="GO" id="GO:0005509">
    <property type="term" value="F:calcium ion binding"/>
    <property type="evidence" value="ECO:0007669"/>
    <property type="project" value="UniProtKB-UniRule"/>
</dbReference>
<reference evidence="22" key="1">
    <citation type="journal article" date="2018" name="PLoS ONE">
        <title>Chinook salmon (Oncorhynchus tshawytscha) genome and transcriptome.</title>
        <authorList>
            <person name="Christensen K.A."/>
            <person name="Leong J.S."/>
            <person name="Sakhrani D."/>
            <person name="Biagi C.A."/>
            <person name="Minkley D.R."/>
            <person name="Withler R.E."/>
            <person name="Rondeau E.B."/>
            <person name="Koop B.F."/>
            <person name="Devlin R.H."/>
        </authorList>
    </citation>
    <scope>NUCLEOTIDE SEQUENCE [LARGE SCALE GENOMIC DNA]</scope>
</reference>
<gene>
    <name evidence="21" type="primary">LOC112260571</name>
    <name evidence="21" type="synonym">DSG2</name>
</gene>
<dbReference type="GO" id="GO:0045216">
    <property type="term" value="P:cell-cell junction organization"/>
    <property type="evidence" value="ECO:0007669"/>
    <property type="project" value="UniProtKB-ARBA"/>
</dbReference>
<feature type="chain" id="PRO_5044323682" evidence="19">
    <location>
        <begin position="25"/>
        <end position="1209"/>
    </location>
</feature>
<keyword evidence="7 19" id="KW-0732">Signal</keyword>
<evidence type="ECO:0000256" key="8">
    <source>
        <dbReference type="ARBA" id="ARBA00022737"/>
    </source>
</evidence>
<dbReference type="FunFam" id="2.60.40.60:FF:000031">
    <property type="entry name" value="Cadherin 3"/>
    <property type="match status" value="1"/>
</dbReference>
<comment type="function">
    <text evidence="17">A component of desmosome cell-cell junctions which are required for positive regulation of cellular adhesion. Involved in the interaction of plaque proteins and intermediate filaments mediating cell-cell adhesion.</text>
</comment>